<feature type="transmembrane region" description="Helical" evidence="1">
    <location>
        <begin position="12"/>
        <end position="33"/>
    </location>
</feature>
<evidence type="ECO:0000259" key="2">
    <source>
        <dbReference type="PROSITE" id="PS50887"/>
    </source>
</evidence>
<dbReference type="Pfam" id="PF00990">
    <property type="entry name" value="GGDEF"/>
    <property type="match status" value="1"/>
</dbReference>
<dbReference type="GO" id="GO:1902201">
    <property type="term" value="P:negative regulation of bacterial-type flagellum-dependent cell motility"/>
    <property type="evidence" value="ECO:0007669"/>
    <property type="project" value="TreeGrafter"/>
</dbReference>
<dbReference type="PROSITE" id="PS50887">
    <property type="entry name" value="GGDEF"/>
    <property type="match status" value="1"/>
</dbReference>
<organism evidence="3 4">
    <name type="scientific">Methylomusa anaerophila</name>
    <dbReference type="NCBI Taxonomy" id="1930071"/>
    <lineage>
        <taxon>Bacteria</taxon>
        <taxon>Bacillati</taxon>
        <taxon>Bacillota</taxon>
        <taxon>Negativicutes</taxon>
        <taxon>Selenomonadales</taxon>
        <taxon>Sporomusaceae</taxon>
        <taxon>Methylomusa</taxon>
    </lineage>
</organism>
<proteinExistence type="predicted"/>
<evidence type="ECO:0000313" key="4">
    <source>
        <dbReference type="Proteomes" id="UP000276437"/>
    </source>
</evidence>
<keyword evidence="1" id="KW-0812">Transmembrane</keyword>
<dbReference type="SMART" id="SM00267">
    <property type="entry name" value="GGDEF"/>
    <property type="match status" value="1"/>
</dbReference>
<feature type="transmembrane region" description="Helical" evidence="1">
    <location>
        <begin position="92"/>
        <end position="116"/>
    </location>
</feature>
<dbReference type="InterPro" id="IPR029787">
    <property type="entry name" value="Nucleotide_cyclase"/>
</dbReference>
<keyword evidence="1" id="KW-1133">Transmembrane helix</keyword>
<dbReference type="OrthoDB" id="2157599at2"/>
<dbReference type="InterPro" id="IPR000160">
    <property type="entry name" value="GGDEF_dom"/>
</dbReference>
<sequence>MIASDKYIRKDILFFNLIMVFILAVIAIVLLYAPTMGTFNLFIPFACLLFNMIVSHNLGLQRGLMAGIVLTFAFGSYIIYETMIINRITEVNFAYIAWLFFFPLSSILAGQLSLVVSNYRRELENKKSLEQLVTIDASTGLYNSQGFFRKLEEEFVRAKRYKTCFSILLIKMSNFDELQVIYGEIDSIKILQSVAGKVELQTRFSDIKALISADILGIMLPETNEDGARIVIEKLHQALDRLTTEIRGTKKVIRIKPSIGISSIKESDTDVLEAYQRAKEELNYDRG</sequence>
<dbReference type="EMBL" id="AP018449">
    <property type="protein sequence ID" value="BBB93523.1"/>
    <property type="molecule type" value="Genomic_DNA"/>
</dbReference>
<keyword evidence="4" id="KW-1185">Reference proteome</keyword>
<dbReference type="EC" id="2.7.7.65" evidence="3"/>
<dbReference type="AlphaFoldDB" id="A0A348AR25"/>
<dbReference type="PANTHER" id="PTHR45138:SF9">
    <property type="entry name" value="DIGUANYLATE CYCLASE DGCM-RELATED"/>
    <property type="match status" value="1"/>
</dbReference>
<gene>
    <name evidence="3" type="primary">adrA</name>
    <name evidence="3" type="ORF">MAMMFC1_04240</name>
</gene>
<reference evidence="3 4" key="1">
    <citation type="journal article" date="2018" name="Int. J. Syst. Evol. Microbiol.">
        <title>Methylomusa anaerophila gen. nov., sp. nov., an anaerobic methanol-utilizing bacterium isolated from a microbial fuel cell.</title>
        <authorList>
            <person name="Amano N."/>
            <person name="Yamamuro A."/>
            <person name="Miyahara M."/>
            <person name="Kouzuma A."/>
            <person name="Abe T."/>
            <person name="Watanabe K."/>
        </authorList>
    </citation>
    <scope>NUCLEOTIDE SEQUENCE [LARGE SCALE GENOMIC DNA]</scope>
    <source>
        <strain evidence="3 4">MMFC1</strain>
    </source>
</reference>
<evidence type="ECO:0000256" key="1">
    <source>
        <dbReference type="SAM" id="Phobius"/>
    </source>
</evidence>
<keyword evidence="1" id="KW-0472">Membrane</keyword>
<dbReference type="Gene3D" id="3.30.70.270">
    <property type="match status" value="1"/>
</dbReference>
<dbReference type="GO" id="GO:0052621">
    <property type="term" value="F:diguanylate cyclase activity"/>
    <property type="evidence" value="ECO:0007669"/>
    <property type="project" value="UniProtKB-EC"/>
</dbReference>
<dbReference type="Proteomes" id="UP000276437">
    <property type="component" value="Chromosome"/>
</dbReference>
<evidence type="ECO:0000313" key="3">
    <source>
        <dbReference type="EMBL" id="BBB93523.1"/>
    </source>
</evidence>
<accession>A0A348AR25</accession>
<dbReference type="SUPFAM" id="SSF55073">
    <property type="entry name" value="Nucleotide cyclase"/>
    <property type="match status" value="1"/>
</dbReference>
<dbReference type="InterPro" id="IPR050469">
    <property type="entry name" value="Diguanylate_Cyclase"/>
</dbReference>
<dbReference type="KEGG" id="mana:MAMMFC1_04240"/>
<keyword evidence="3" id="KW-0808">Transferase</keyword>
<dbReference type="InterPro" id="IPR043128">
    <property type="entry name" value="Rev_trsase/Diguanyl_cyclase"/>
</dbReference>
<keyword evidence="3" id="KW-0548">Nucleotidyltransferase</keyword>
<feature type="domain" description="GGDEF" evidence="2">
    <location>
        <begin position="163"/>
        <end position="287"/>
    </location>
</feature>
<protein>
    <submittedName>
        <fullName evidence="3">Putative diguanylate cyclase AdrA</fullName>
        <ecNumber evidence="3">2.7.7.65</ecNumber>
    </submittedName>
</protein>
<dbReference type="GO" id="GO:0043709">
    <property type="term" value="P:cell adhesion involved in single-species biofilm formation"/>
    <property type="evidence" value="ECO:0007669"/>
    <property type="project" value="TreeGrafter"/>
</dbReference>
<feature type="transmembrane region" description="Helical" evidence="1">
    <location>
        <begin position="63"/>
        <end position="80"/>
    </location>
</feature>
<dbReference type="NCBIfam" id="TIGR00254">
    <property type="entry name" value="GGDEF"/>
    <property type="match status" value="1"/>
</dbReference>
<feature type="transmembrane region" description="Helical" evidence="1">
    <location>
        <begin position="39"/>
        <end position="56"/>
    </location>
</feature>
<dbReference type="GO" id="GO:0005886">
    <property type="term" value="C:plasma membrane"/>
    <property type="evidence" value="ECO:0007669"/>
    <property type="project" value="TreeGrafter"/>
</dbReference>
<name>A0A348AR25_9FIRM</name>
<dbReference type="PANTHER" id="PTHR45138">
    <property type="entry name" value="REGULATORY COMPONENTS OF SENSORY TRANSDUCTION SYSTEM"/>
    <property type="match status" value="1"/>
</dbReference>